<organism evidence="1">
    <name type="scientific">Anguilla anguilla</name>
    <name type="common">European freshwater eel</name>
    <name type="synonym">Muraena anguilla</name>
    <dbReference type="NCBI Taxonomy" id="7936"/>
    <lineage>
        <taxon>Eukaryota</taxon>
        <taxon>Metazoa</taxon>
        <taxon>Chordata</taxon>
        <taxon>Craniata</taxon>
        <taxon>Vertebrata</taxon>
        <taxon>Euteleostomi</taxon>
        <taxon>Actinopterygii</taxon>
        <taxon>Neopterygii</taxon>
        <taxon>Teleostei</taxon>
        <taxon>Anguilliformes</taxon>
        <taxon>Anguillidae</taxon>
        <taxon>Anguilla</taxon>
    </lineage>
</organism>
<sequence length="54" mass="6565">MLITFTYLVRFHMPLKQFYNEELLPYNTICSTHEFSGTSVRFSFYLILKNYSQM</sequence>
<dbReference type="AlphaFoldDB" id="A0A0E9XC93"/>
<proteinExistence type="predicted"/>
<reference evidence="1" key="1">
    <citation type="submission" date="2014-11" db="EMBL/GenBank/DDBJ databases">
        <authorList>
            <person name="Amaro Gonzalez C."/>
        </authorList>
    </citation>
    <scope>NUCLEOTIDE SEQUENCE</scope>
</reference>
<protein>
    <submittedName>
        <fullName evidence="1">Uncharacterized protein</fullName>
    </submittedName>
</protein>
<dbReference type="EMBL" id="GBXM01008220">
    <property type="protein sequence ID" value="JAI00358.1"/>
    <property type="molecule type" value="Transcribed_RNA"/>
</dbReference>
<reference evidence="1" key="2">
    <citation type="journal article" date="2015" name="Fish Shellfish Immunol.">
        <title>Early steps in the European eel (Anguilla anguilla)-Vibrio vulnificus interaction in the gills: Role of the RtxA13 toxin.</title>
        <authorList>
            <person name="Callol A."/>
            <person name="Pajuelo D."/>
            <person name="Ebbesson L."/>
            <person name="Teles M."/>
            <person name="MacKenzie S."/>
            <person name="Amaro C."/>
        </authorList>
    </citation>
    <scope>NUCLEOTIDE SEQUENCE</scope>
</reference>
<accession>A0A0E9XC93</accession>
<name>A0A0E9XC93_ANGAN</name>
<evidence type="ECO:0000313" key="1">
    <source>
        <dbReference type="EMBL" id="JAI00358.1"/>
    </source>
</evidence>